<dbReference type="InterPro" id="IPR050309">
    <property type="entry name" value="Type-B_Carboxylest/Lipase"/>
</dbReference>
<sequence length="187" mass="21311">EFSNLNDAETEKVLNFSLSNYGLNASDSKMLIDTYKQAREGKSSTEIKEIMNAIMTDYIFRIPTINLLEAQSKHQSNTYNYVFTWPSPAYNGDLGSSHALEIPFVFNTINNPAFKEFIGESEGLNAISQNIMDAWIAFAHTGNPSHNGIPNWPSYDIEKRSTMLMDHKFQVVEKFQDKERAAWDNII</sequence>
<dbReference type="SUPFAM" id="SSF53474">
    <property type="entry name" value="alpha/beta-Hydrolases"/>
    <property type="match status" value="1"/>
</dbReference>
<accession>X1D8R1</accession>
<reference evidence="2" key="1">
    <citation type="journal article" date="2014" name="Front. Microbiol.">
        <title>High frequency of phylogenetically diverse reductive dehalogenase-homologous genes in deep subseafloor sedimentary metagenomes.</title>
        <authorList>
            <person name="Kawai M."/>
            <person name="Futagami T."/>
            <person name="Toyoda A."/>
            <person name="Takaki Y."/>
            <person name="Nishi S."/>
            <person name="Hori S."/>
            <person name="Arai W."/>
            <person name="Tsubouchi T."/>
            <person name="Morono Y."/>
            <person name="Uchiyama I."/>
            <person name="Ito T."/>
            <person name="Fujiyama A."/>
            <person name="Inagaki F."/>
            <person name="Takami H."/>
        </authorList>
    </citation>
    <scope>NUCLEOTIDE SEQUENCE</scope>
    <source>
        <strain evidence="2">Expedition CK06-06</strain>
    </source>
</reference>
<dbReference type="InterPro" id="IPR029058">
    <property type="entry name" value="AB_hydrolase_fold"/>
</dbReference>
<dbReference type="AlphaFoldDB" id="X1D8R1"/>
<feature type="domain" description="Carboxylesterase type B" evidence="1">
    <location>
        <begin position="24"/>
        <end position="180"/>
    </location>
</feature>
<dbReference type="EMBL" id="BART01027420">
    <property type="protein sequence ID" value="GAG92826.1"/>
    <property type="molecule type" value="Genomic_DNA"/>
</dbReference>
<feature type="non-terminal residue" evidence="2">
    <location>
        <position position="1"/>
    </location>
</feature>
<evidence type="ECO:0000259" key="1">
    <source>
        <dbReference type="Pfam" id="PF00135"/>
    </source>
</evidence>
<comment type="caution">
    <text evidence="2">The sequence shown here is derived from an EMBL/GenBank/DDBJ whole genome shotgun (WGS) entry which is preliminary data.</text>
</comment>
<evidence type="ECO:0000313" key="2">
    <source>
        <dbReference type="EMBL" id="GAG92826.1"/>
    </source>
</evidence>
<dbReference type="PANTHER" id="PTHR11559">
    <property type="entry name" value="CARBOXYLESTERASE"/>
    <property type="match status" value="1"/>
</dbReference>
<gene>
    <name evidence="2" type="ORF">S01H4_48618</name>
</gene>
<proteinExistence type="predicted"/>
<dbReference type="Gene3D" id="3.40.50.1820">
    <property type="entry name" value="alpha/beta hydrolase"/>
    <property type="match status" value="1"/>
</dbReference>
<name>X1D8R1_9ZZZZ</name>
<protein>
    <recommendedName>
        <fullName evidence="1">Carboxylesterase type B domain-containing protein</fullName>
    </recommendedName>
</protein>
<dbReference type="Pfam" id="PF00135">
    <property type="entry name" value="COesterase"/>
    <property type="match status" value="1"/>
</dbReference>
<organism evidence="2">
    <name type="scientific">marine sediment metagenome</name>
    <dbReference type="NCBI Taxonomy" id="412755"/>
    <lineage>
        <taxon>unclassified sequences</taxon>
        <taxon>metagenomes</taxon>
        <taxon>ecological metagenomes</taxon>
    </lineage>
</organism>
<dbReference type="InterPro" id="IPR002018">
    <property type="entry name" value="CarbesteraseB"/>
</dbReference>